<dbReference type="EMBL" id="JBHSAX010000005">
    <property type="protein sequence ID" value="MFC3961410.1"/>
    <property type="molecule type" value="Genomic_DNA"/>
</dbReference>
<dbReference type="PANTHER" id="PTHR36151">
    <property type="entry name" value="BLR2777 PROTEIN"/>
    <property type="match status" value="1"/>
</dbReference>
<dbReference type="PANTHER" id="PTHR36151:SF3">
    <property type="entry name" value="ER-BOUND OXYGENASE MPAB_MPAB'_RUBBER OXYGENASE CATALYTIC DOMAIN-CONTAINING PROTEIN"/>
    <property type="match status" value="1"/>
</dbReference>
<gene>
    <name evidence="2" type="ORF">ACFO0B_05335</name>
</gene>
<accession>A0ABV8DMX3</accession>
<organism evidence="2 3">
    <name type="scientific">Nocardia jiangsuensis</name>
    <dbReference type="NCBI Taxonomy" id="1691563"/>
    <lineage>
        <taxon>Bacteria</taxon>
        <taxon>Bacillati</taxon>
        <taxon>Actinomycetota</taxon>
        <taxon>Actinomycetes</taxon>
        <taxon>Mycobacteriales</taxon>
        <taxon>Nocardiaceae</taxon>
        <taxon>Nocardia</taxon>
    </lineage>
</organism>
<dbReference type="RefSeq" id="WP_378611165.1">
    <property type="nucleotide sequence ID" value="NZ_JBHSAX010000005.1"/>
</dbReference>
<dbReference type="Pfam" id="PF09995">
    <property type="entry name" value="MPAB_Lcp_cat"/>
    <property type="match status" value="1"/>
</dbReference>
<feature type="domain" description="ER-bound oxygenase mpaB/mpaB'/Rubber oxygenase catalytic" evidence="1">
    <location>
        <begin position="35"/>
        <end position="272"/>
    </location>
</feature>
<evidence type="ECO:0000313" key="3">
    <source>
        <dbReference type="Proteomes" id="UP001595696"/>
    </source>
</evidence>
<dbReference type="GO" id="GO:0016491">
    <property type="term" value="F:oxidoreductase activity"/>
    <property type="evidence" value="ECO:0007669"/>
    <property type="project" value="UniProtKB-KW"/>
</dbReference>
<keyword evidence="3" id="KW-1185">Reference proteome</keyword>
<name>A0ABV8DMX3_9NOCA</name>
<protein>
    <submittedName>
        <fullName evidence="2">Oxygenase MpaB family protein</fullName>
        <ecNumber evidence="2">1.-.-.-</ecNumber>
    </submittedName>
</protein>
<proteinExistence type="predicted"/>
<evidence type="ECO:0000313" key="2">
    <source>
        <dbReference type="EMBL" id="MFC3961410.1"/>
    </source>
</evidence>
<comment type="caution">
    <text evidence="2">The sequence shown here is derived from an EMBL/GenBank/DDBJ whole genome shotgun (WGS) entry which is preliminary data.</text>
</comment>
<reference evidence="3" key="1">
    <citation type="journal article" date="2019" name="Int. J. Syst. Evol. Microbiol.">
        <title>The Global Catalogue of Microorganisms (GCM) 10K type strain sequencing project: providing services to taxonomists for standard genome sequencing and annotation.</title>
        <authorList>
            <consortium name="The Broad Institute Genomics Platform"/>
            <consortium name="The Broad Institute Genome Sequencing Center for Infectious Disease"/>
            <person name="Wu L."/>
            <person name="Ma J."/>
        </authorList>
    </citation>
    <scope>NUCLEOTIDE SEQUENCE [LARGE SCALE GENOMIC DNA]</scope>
    <source>
        <strain evidence="3">CGMCC 4.7330</strain>
    </source>
</reference>
<dbReference type="InterPro" id="IPR018713">
    <property type="entry name" value="MPAB/Lcp_cat_dom"/>
</dbReference>
<dbReference type="Proteomes" id="UP001595696">
    <property type="component" value="Unassembled WGS sequence"/>
</dbReference>
<dbReference type="EC" id="1.-.-.-" evidence="2"/>
<sequence>MTAAGTEHSPVASVTPIHDDDAIELISPDSLTAEMVGHWTYLMMEAAAFAMQGLHPVIRDVTDKYSVARTDPMGRAIRSVDSVLRWTYGGAEAIAEGRRLRSLHEPLRMRNAEGKQISALNPGAYQWVIATAYATTAKAGPLLLGRHFTADELDGLLADNIKIARILQVPMKGYPQTRAEFDTYYEHMVTEVLNATDLQRREYAELRTGDLEQLRKLPFPLNRVARAALTPMLRFNYLSLAGLLDPRLRDMMGLTWSDEEQRTLERIYAVIRLAYRVLPERLTYFPIAYHARQHHRAIQKMKVRELKSAAYKVRPKQV</sequence>
<evidence type="ECO:0000259" key="1">
    <source>
        <dbReference type="Pfam" id="PF09995"/>
    </source>
</evidence>
<keyword evidence="2" id="KW-0560">Oxidoreductase</keyword>